<feature type="compositionally biased region" description="Low complexity" evidence="1">
    <location>
        <begin position="52"/>
        <end position="63"/>
    </location>
</feature>
<dbReference type="RefSeq" id="XP_041196010.1">
    <property type="nucleotide sequence ID" value="XM_041339648.1"/>
</dbReference>
<evidence type="ECO:0000259" key="2">
    <source>
        <dbReference type="Pfam" id="PF20681"/>
    </source>
</evidence>
<gene>
    <name evidence="3" type="ORF">BJ212DRAFT_1478033</name>
</gene>
<dbReference type="OrthoDB" id="99432at2759"/>
<keyword evidence="4" id="KW-1185">Reference proteome</keyword>
<proteinExistence type="predicted"/>
<protein>
    <recommendedName>
        <fullName evidence="2">DUF6818 domain-containing protein</fullName>
    </recommendedName>
</protein>
<feature type="region of interest" description="Disordered" evidence="1">
    <location>
        <begin position="40"/>
        <end position="76"/>
    </location>
</feature>
<dbReference type="Proteomes" id="UP000807769">
    <property type="component" value="Unassembled WGS sequence"/>
</dbReference>
<accession>A0A9P7EHL1</accession>
<evidence type="ECO:0000313" key="3">
    <source>
        <dbReference type="EMBL" id="KAG1820943.1"/>
    </source>
</evidence>
<dbReference type="InterPro" id="IPR049203">
    <property type="entry name" value="DUF6818"/>
</dbReference>
<dbReference type="PANTHER" id="PTHR34409">
    <property type="entry name" value="SET DOMAIN-CONTAINING PROTEIN"/>
    <property type="match status" value="1"/>
</dbReference>
<feature type="domain" description="DUF6818" evidence="2">
    <location>
        <begin position="97"/>
        <end position="173"/>
    </location>
</feature>
<name>A0A9P7EHL1_9AGAM</name>
<organism evidence="3 4">
    <name type="scientific">Suillus subaureus</name>
    <dbReference type="NCBI Taxonomy" id="48587"/>
    <lineage>
        <taxon>Eukaryota</taxon>
        <taxon>Fungi</taxon>
        <taxon>Dikarya</taxon>
        <taxon>Basidiomycota</taxon>
        <taxon>Agaricomycotina</taxon>
        <taxon>Agaricomycetes</taxon>
        <taxon>Agaricomycetidae</taxon>
        <taxon>Boletales</taxon>
        <taxon>Suillineae</taxon>
        <taxon>Suillaceae</taxon>
        <taxon>Suillus</taxon>
    </lineage>
</organism>
<dbReference type="GeneID" id="64633664"/>
<sequence length="241" mass="25963">MQQLHTLGNNGAFPYDVPSPIVLAYKIAGSHHPNVVPSQFKGKAAAHKRKAPSVPSVTTTEPPAKQKSGHGGHASGTLNYSDDDVAALIDVCANCLPLGAKGWLTIKQEFAVWADSHDHPTHSAKSLELKFNQLVHTMKPTSDAECPSHIEHAHKIDFLMNKRASTQDLDDDKFADDVIIVGSDEDEPQHVSMPKVSVKREIQEPALLSHHSVATPTPQPSCTTYAPGLDLLTLIMASLGP</sequence>
<comment type="caution">
    <text evidence="3">The sequence shown here is derived from an EMBL/GenBank/DDBJ whole genome shotgun (WGS) entry which is preliminary data.</text>
</comment>
<evidence type="ECO:0000256" key="1">
    <source>
        <dbReference type="SAM" id="MobiDB-lite"/>
    </source>
</evidence>
<evidence type="ECO:0000313" key="4">
    <source>
        <dbReference type="Proteomes" id="UP000807769"/>
    </source>
</evidence>
<dbReference type="Pfam" id="PF20681">
    <property type="entry name" value="DUF6818"/>
    <property type="match status" value="1"/>
</dbReference>
<dbReference type="PANTHER" id="PTHR34409:SF1">
    <property type="entry name" value="MYB-LIKE DOMAIN-CONTAINING PROTEIN"/>
    <property type="match status" value="1"/>
</dbReference>
<dbReference type="EMBL" id="JABBWG010000007">
    <property type="protein sequence ID" value="KAG1820943.1"/>
    <property type="molecule type" value="Genomic_DNA"/>
</dbReference>
<reference evidence="3" key="1">
    <citation type="journal article" date="2020" name="New Phytol.">
        <title>Comparative genomics reveals dynamic genome evolution in host specialist ectomycorrhizal fungi.</title>
        <authorList>
            <person name="Lofgren L.A."/>
            <person name="Nguyen N.H."/>
            <person name="Vilgalys R."/>
            <person name="Ruytinx J."/>
            <person name="Liao H.L."/>
            <person name="Branco S."/>
            <person name="Kuo A."/>
            <person name="LaButti K."/>
            <person name="Lipzen A."/>
            <person name="Andreopoulos W."/>
            <person name="Pangilinan J."/>
            <person name="Riley R."/>
            <person name="Hundley H."/>
            <person name="Na H."/>
            <person name="Barry K."/>
            <person name="Grigoriev I.V."/>
            <person name="Stajich J.E."/>
            <person name="Kennedy P.G."/>
        </authorList>
    </citation>
    <scope>NUCLEOTIDE SEQUENCE</scope>
    <source>
        <strain evidence="3">MN1</strain>
    </source>
</reference>
<dbReference type="AlphaFoldDB" id="A0A9P7EHL1"/>